<reference evidence="2" key="1">
    <citation type="journal article" date="2019" name="Int. J. Syst. Evol. Microbiol.">
        <title>The Global Catalogue of Microorganisms (GCM) 10K type strain sequencing project: providing services to taxonomists for standard genome sequencing and annotation.</title>
        <authorList>
            <consortium name="The Broad Institute Genomics Platform"/>
            <consortium name="The Broad Institute Genome Sequencing Center for Infectious Disease"/>
            <person name="Wu L."/>
            <person name="Ma J."/>
        </authorList>
    </citation>
    <scope>NUCLEOTIDE SEQUENCE [LARGE SCALE GENOMIC DNA]</scope>
    <source>
        <strain evidence="2">NBRC 103191</strain>
    </source>
</reference>
<proteinExistence type="predicted"/>
<sequence length="49" mass="5772">MRAYATAVKFWFICHYKPIHKTLVSNDDQTIKNSDSITAYRPKNILENK</sequence>
<organism evidence="1 2">
    <name type="scientific">Psychrobacter pacificensis</name>
    <dbReference type="NCBI Taxonomy" id="112002"/>
    <lineage>
        <taxon>Bacteria</taxon>
        <taxon>Pseudomonadati</taxon>
        <taxon>Pseudomonadota</taxon>
        <taxon>Gammaproteobacteria</taxon>
        <taxon>Moraxellales</taxon>
        <taxon>Moraxellaceae</taxon>
        <taxon>Psychrobacter</taxon>
    </lineage>
</organism>
<evidence type="ECO:0000313" key="1">
    <source>
        <dbReference type="EMBL" id="GLR30214.1"/>
    </source>
</evidence>
<dbReference type="Proteomes" id="UP001156645">
    <property type="component" value="Unassembled WGS sequence"/>
</dbReference>
<keyword evidence="2" id="KW-1185">Reference proteome</keyword>
<comment type="caution">
    <text evidence="1">The sequence shown here is derived from an EMBL/GenBank/DDBJ whole genome shotgun (WGS) entry which is preliminary data.</text>
</comment>
<dbReference type="EMBL" id="BSOK01000061">
    <property type="protein sequence ID" value="GLR30214.1"/>
    <property type="molecule type" value="Genomic_DNA"/>
</dbReference>
<accession>A0ABQ5Z5J0</accession>
<name>A0ABQ5Z5J0_9GAMM</name>
<gene>
    <name evidence="1" type="ORF">GCM10007915_24530</name>
</gene>
<evidence type="ECO:0000313" key="2">
    <source>
        <dbReference type="Proteomes" id="UP001156645"/>
    </source>
</evidence>
<protein>
    <submittedName>
        <fullName evidence="1">Uncharacterized protein</fullName>
    </submittedName>
</protein>